<dbReference type="GO" id="GO:0005524">
    <property type="term" value="F:ATP binding"/>
    <property type="evidence" value="ECO:0007669"/>
    <property type="project" value="UniProtKB-KW"/>
</dbReference>
<accession>A0AAD4P115</accession>
<dbReference type="EMBL" id="SDAM02001444">
    <property type="protein sequence ID" value="KAH6822190.1"/>
    <property type="molecule type" value="Genomic_DNA"/>
</dbReference>
<evidence type="ECO:0000259" key="12">
    <source>
        <dbReference type="Pfam" id="PF00931"/>
    </source>
</evidence>
<comment type="similarity">
    <text evidence="3">Belongs to the disease resistance NB-LRR family.</text>
</comment>
<dbReference type="Pfam" id="PF00931">
    <property type="entry name" value="NB-ARC"/>
    <property type="match status" value="2"/>
</dbReference>
<feature type="domain" description="NB-ARC" evidence="12">
    <location>
        <begin position="168"/>
        <end position="338"/>
    </location>
</feature>
<feature type="domain" description="NB-ARC" evidence="12">
    <location>
        <begin position="880"/>
        <end position="1046"/>
    </location>
</feature>
<dbReference type="PRINTS" id="PR00364">
    <property type="entry name" value="DISEASERSIST"/>
</dbReference>
<dbReference type="GO" id="GO:0005737">
    <property type="term" value="C:cytoplasm"/>
    <property type="evidence" value="ECO:0007669"/>
    <property type="project" value="UniProtKB-SubCell"/>
</dbReference>
<comment type="function">
    <text evidence="1">Confers resistance to late blight (Phytophthora infestans) races carrying the avirulence gene Avr1. Resistance proteins guard the plant against pathogens that contain an appropriate avirulence protein via an indirect interaction with this avirulence protein. That triggers a defense system including the hypersensitive response, which restricts the pathogen growth.</text>
</comment>
<keyword evidence="8" id="KW-0547">Nucleotide-binding</keyword>
<organism evidence="14 15">
    <name type="scientific">Perilla frutescens var. hirtella</name>
    <name type="common">Perilla citriodora</name>
    <name type="synonym">Perilla setoyensis</name>
    <dbReference type="NCBI Taxonomy" id="608512"/>
    <lineage>
        <taxon>Eukaryota</taxon>
        <taxon>Viridiplantae</taxon>
        <taxon>Streptophyta</taxon>
        <taxon>Embryophyta</taxon>
        <taxon>Tracheophyta</taxon>
        <taxon>Spermatophyta</taxon>
        <taxon>Magnoliopsida</taxon>
        <taxon>eudicotyledons</taxon>
        <taxon>Gunneridae</taxon>
        <taxon>Pentapetalae</taxon>
        <taxon>asterids</taxon>
        <taxon>lamiids</taxon>
        <taxon>Lamiales</taxon>
        <taxon>Lamiaceae</taxon>
        <taxon>Nepetoideae</taxon>
        <taxon>Elsholtzieae</taxon>
        <taxon>Perilla</taxon>
    </lineage>
</organism>
<feature type="compositionally biased region" description="Low complexity" evidence="11">
    <location>
        <begin position="147"/>
        <end position="157"/>
    </location>
</feature>
<dbReference type="PANTHER" id="PTHR23155">
    <property type="entry name" value="DISEASE RESISTANCE PROTEIN RP"/>
    <property type="match status" value="1"/>
</dbReference>
<evidence type="ECO:0000256" key="9">
    <source>
        <dbReference type="ARBA" id="ARBA00022821"/>
    </source>
</evidence>
<dbReference type="InterPro" id="IPR027417">
    <property type="entry name" value="P-loop_NTPase"/>
</dbReference>
<protein>
    <submittedName>
        <fullName evidence="14">Uncharacterized protein</fullName>
    </submittedName>
</protein>
<sequence>MAAAYAALVSLSHILNHILHPPPTHHFIIPTDQIEYLLELVIIFINFLDNYPSKRSQEVTQDLEKKIVDAAHKAEDTIESYVVKQIQAKNNIHQENVKEEIKELIPIQKELTKKSIVKVINIFISIRKELEEIGNGKGVEDVRPENSTGTRTSSSRSFPGKNIMIGFKEHLDHIRVALCTYEPGLQIIPVVGMGGIGKTTLATNVYKDAYIVQHFDVRAWISISQDYMERDIILALLQQIYSSNIEANELSAGELGNLLHKQLFGRRYFIVLDDMWDVEAWEGLKCFLPDNYDGSRILVTTRLLNLAVDFKSCTPYQVSLLNDECSWDLILEQVFGKDEDCPNELEEIGKSIARKCGGLPLALVVIGGLLAKSNKTRDFWDYVEENVTTAANSENDEQCMKILRLSYSQLPIYIKPCFLYLAVFPKNVEIRVSTLIKLWVAEGFIKPISGRTLEEVAEGYVDDLIDRNLIMVEKRGLTGRVKSCSIHDLIRDLCIREIDRNKFLCIFSKLDKANISPNMTSERHLSIHIGTIKEKPCKVLRSATLNRTFLSFSKWDSKRCVVARDLNLLRVLEAVDLYSIDELLQLFNSRYITCGIPWEFHVVSSLISLLWNLQTLVVPGSLSLPSEIWKMPQLRHLKMPGITLPDPLQGESDSIIVLENLQTLSTVKDFVFREQVLERIPNLKKLGIDCDATKEMGSFCLSNLVYLDKLESLVLAFRGTWEIMAFPTSLKKLSLSYCEIPWEDMSVVGSLPNLQVLKLQTRAAKGRMWNPNVDEFCRLRFLSIYQCEMENWDANDSHFPCLEHLHLVSMKMEEIPIEFAEIPTLQTIDLNYCSRSLFSSAKNISKERENIGYEEIQVRSFPKEAPGLRKETVVGLEDEVALLIAYLTTETQELDVISIIGMRGIGKTTFAHKIFDDPEIQYEFPTRIWVYVSQEFTTRNVCLAILKQLTGISRYHESELELAEMVAGYLGSKKYLLILDDVWKPEDWDRLQVALPKNNSRGKVLITSISAEVGKYVNRSREPHMLRFLMKEESFLLLRLEVFGKSEYPPECEDVGRQIANACRGLPFAIVVVGGILGQSISKKAWEEVSDILTTFLDYDPTACMEQVISLSYQKLPHHLRKCFLYMGKFPRGFEIPSWRLICLWIAEGLIQLNNDMSMEQTAEQYLEDLISRNLVTADKLKASGKVKNCRIPDLLYDFCKTEAGNERDESFLELKITRHQVLQPPVELNCIRLCVHSNVLSFPVVYPYAPRVRSFVCFSTDETTMEEVAVSAIFTDFKQLRVLDVSPIKFTELPIDMFQLHHLTHIALSGNFKVLPAAFSKFVNIQTLIFDTTSRTLDVKVDILSMLQLRQFRTNASSTLPKTDIMSSKGGDNIQTLGMISPESCTAEAFDRAQKLKKLVVGGKLALLLEDKNRLFGCLGRLENLEKLELLNDAYPPLPPSLNLLAPAYKFPGKLRRLTLRATYLDWNYMSVLGSLENLEVLKLKDRAFWGEAWKAADGGFGNLQVLHIDRTDLKLWEASHHHFPRLKWLQLRDCLDLQQLPLGLAHVPNFQLLDLYNCRRAAASALKIAEKKQEDHHSGNGLQEFKLNIFPYE</sequence>
<evidence type="ECO:0000313" key="14">
    <source>
        <dbReference type="EMBL" id="KAH6822190.1"/>
    </source>
</evidence>
<keyword evidence="15" id="KW-1185">Reference proteome</keyword>
<dbReference type="GO" id="GO:0043531">
    <property type="term" value="F:ADP binding"/>
    <property type="evidence" value="ECO:0007669"/>
    <property type="project" value="InterPro"/>
</dbReference>
<dbReference type="SUPFAM" id="SSF52540">
    <property type="entry name" value="P-loop containing nucleoside triphosphate hydrolases"/>
    <property type="match status" value="2"/>
</dbReference>
<evidence type="ECO:0000256" key="5">
    <source>
        <dbReference type="ARBA" id="ARBA00022614"/>
    </source>
</evidence>
<feature type="domain" description="Disease resistance protein winged helix" evidence="13">
    <location>
        <begin position="423"/>
        <end position="494"/>
    </location>
</feature>
<evidence type="ECO:0000313" key="15">
    <source>
        <dbReference type="Proteomes" id="UP001190926"/>
    </source>
</evidence>
<feature type="region of interest" description="Disordered" evidence="11">
    <location>
        <begin position="137"/>
        <end position="157"/>
    </location>
</feature>
<dbReference type="FunFam" id="1.10.10.10:FF:000322">
    <property type="entry name" value="Probable disease resistance protein At1g63360"/>
    <property type="match status" value="2"/>
</dbReference>
<comment type="caution">
    <text evidence="14">The sequence shown here is derived from an EMBL/GenBank/DDBJ whole genome shotgun (WGS) entry which is preliminary data.</text>
</comment>
<dbReference type="Gene3D" id="3.40.50.300">
    <property type="entry name" value="P-loop containing nucleotide triphosphate hydrolases"/>
    <property type="match status" value="2"/>
</dbReference>
<dbReference type="Gene3D" id="3.80.10.10">
    <property type="entry name" value="Ribonuclease Inhibitor"/>
    <property type="match status" value="2"/>
</dbReference>
<dbReference type="GO" id="GO:0051607">
    <property type="term" value="P:defense response to virus"/>
    <property type="evidence" value="ECO:0007669"/>
    <property type="project" value="UniProtKB-ARBA"/>
</dbReference>
<keyword evidence="10" id="KW-0067">ATP-binding</keyword>
<dbReference type="FunFam" id="3.40.50.300:FF:001091">
    <property type="entry name" value="Probable disease resistance protein At1g61300"/>
    <property type="match status" value="2"/>
</dbReference>
<evidence type="ECO:0000256" key="7">
    <source>
        <dbReference type="ARBA" id="ARBA00022737"/>
    </source>
</evidence>
<evidence type="ECO:0000256" key="1">
    <source>
        <dbReference type="ARBA" id="ARBA00002074"/>
    </source>
</evidence>
<evidence type="ECO:0000256" key="3">
    <source>
        <dbReference type="ARBA" id="ARBA00008894"/>
    </source>
</evidence>
<dbReference type="Gene3D" id="1.10.8.430">
    <property type="entry name" value="Helical domain of apoptotic protease-activating factors"/>
    <property type="match status" value="2"/>
</dbReference>
<proteinExistence type="inferred from homology"/>
<dbReference type="InterPro" id="IPR044974">
    <property type="entry name" value="Disease_R_plants"/>
</dbReference>
<dbReference type="PANTHER" id="PTHR23155:SF1152">
    <property type="entry name" value="AAA+ ATPASE DOMAIN-CONTAINING PROTEIN"/>
    <property type="match status" value="1"/>
</dbReference>
<dbReference type="Proteomes" id="UP001190926">
    <property type="component" value="Unassembled WGS sequence"/>
</dbReference>
<gene>
    <name evidence="14" type="ORF">C2S53_000077</name>
</gene>
<feature type="domain" description="Disease resistance protein winged helix" evidence="13">
    <location>
        <begin position="1130"/>
        <end position="1199"/>
    </location>
</feature>
<comment type="subcellular location">
    <subcellularLocation>
        <location evidence="2">Cytoplasm</location>
    </subcellularLocation>
</comment>
<dbReference type="InterPro" id="IPR058922">
    <property type="entry name" value="WHD_DRP"/>
</dbReference>
<name>A0AAD4P115_PERFH</name>
<dbReference type="Gene3D" id="1.10.10.10">
    <property type="entry name" value="Winged helix-like DNA-binding domain superfamily/Winged helix DNA-binding domain"/>
    <property type="match status" value="2"/>
</dbReference>
<reference evidence="14 15" key="1">
    <citation type="journal article" date="2021" name="Nat. Commun.">
        <title>Incipient diploidization of the medicinal plant Perilla within 10,000 years.</title>
        <authorList>
            <person name="Zhang Y."/>
            <person name="Shen Q."/>
            <person name="Leng L."/>
            <person name="Zhang D."/>
            <person name="Chen S."/>
            <person name="Shi Y."/>
            <person name="Ning Z."/>
            <person name="Chen S."/>
        </authorList>
    </citation>
    <scope>NUCLEOTIDE SEQUENCE [LARGE SCALE GENOMIC DNA]</scope>
    <source>
        <strain evidence="15">cv. PC099</strain>
    </source>
</reference>
<evidence type="ECO:0000256" key="2">
    <source>
        <dbReference type="ARBA" id="ARBA00004496"/>
    </source>
</evidence>
<keyword evidence="9" id="KW-0611">Plant defense</keyword>
<keyword evidence="5" id="KW-0433">Leucine-rich repeat</keyword>
<dbReference type="Pfam" id="PF23559">
    <property type="entry name" value="WHD_DRP"/>
    <property type="match status" value="2"/>
</dbReference>
<evidence type="ECO:0000256" key="8">
    <source>
        <dbReference type="ARBA" id="ARBA00022741"/>
    </source>
</evidence>
<dbReference type="InterPro" id="IPR036388">
    <property type="entry name" value="WH-like_DNA-bd_sf"/>
</dbReference>
<evidence type="ECO:0000256" key="4">
    <source>
        <dbReference type="ARBA" id="ARBA00022490"/>
    </source>
</evidence>
<evidence type="ECO:0000256" key="11">
    <source>
        <dbReference type="SAM" id="MobiDB-lite"/>
    </source>
</evidence>
<dbReference type="GO" id="GO:0009626">
    <property type="term" value="P:plant-type hypersensitive response"/>
    <property type="evidence" value="ECO:0007669"/>
    <property type="project" value="UniProtKB-KW"/>
</dbReference>
<dbReference type="InterPro" id="IPR002182">
    <property type="entry name" value="NB-ARC"/>
</dbReference>
<dbReference type="Gene3D" id="1.20.5.4130">
    <property type="match status" value="1"/>
</dbReference>
<evidence type="ECO:0000256" key="6">
    <source>
        <dbReference type="ARBA" id="ARBA00022667"/>
    </source>
</evidence>
<dbReference type="SUPFAM" id="SSF52058">
    <property type="entry name" value="L domain-like"/>
    <property type="match status" value="2"/>
</dbReference>
<keyword evidence="6" id="KW-0381">Hypersensitive response</keyword>
<evidence type="ECO:0000259" key="13">
    <source>
        <dbReference type="Pfam" id="PF23559"/>
    </source>
</evidence>
<evidence type="ECO:0000256" key="10">
    <source>
        <dbReference type="ARBA" id="ARBA00022840"/>
    </source>
</evidence>
<keyword evidence="7" id="KW-0677">Repeat</keyword>
<dbReference type="InterPro" id="IPR032675">
    <property type="entry name" value="LRR_dom_sf"/>
</dbReference>
<dbReference type="InterPro" id="IPR042197">
    <property type="entry name" value="Apaf_helical"/>
</dbReference>
<keyword evidence="4" id="KW-0963">Cytoplasm</keyword>